<feature type="transmembrane region" description="Helical" evidence="1">
    <location>
        <begin position="27"/>
        <end position="44"/>
    </location>
</feature>
<keyword evidence="1" id="KW-1133">Transmembrane helix</keyword>
<evidence type="ECO:0000256" key="1">
    <source>
        <dbReference type="SAM" id="Phobius"/>
    </source>
</evidence>
<sequence length="358" mass="41929">MFLFYTFSLCVILSAGFQQNTVFKSRYVSNSLLILFLILIMWVVPKGSFYDGDMINYITTFQRMNSLSLSDSFKNFTWEPLFLLLQWVLSRFSSSIDTYLFVTFGLYATLLIVALKKLFVTWQQIYIFFAYLNFTFFYIYIFVGSRQGFSIMFMLIAIGLMLAEEKKYKFYLCAIASILCHYSVLPVILFLVAYKMFNISLKPVLVLWIVSAFLFLTKQNTILLKIPFISKMDFISLYTSNVFDSFSASTSNNIFYFIFSAFFLMLSIILYKKISMSDEKKIKYIKLITCYAAFNIFYLLLGYIAFSYRVAMYSWFLVPILVYYPILNNEKKQPLLLPILVTATLIIGLSTTIFDYFL</sequence>
<dbReference type="Proteomes" id="UP000187425">
    <property type="component" value="Unassembled WGS sequence"/>
</dbReference>
<gene>
    <name evidence="2" type="ORF">BSK65_25390</name>
</gene>
<name>A0A1R0ZA31_9BACL</name>
<comment type="caution">
    <text evidence="2">The sequence shown here is derived from an EMBL/GenBank/DDBJ whole genome shotgun (WGS) entry which is preliminary data.</text>
</comment>
<feature type="transmembrane region" description="Helical" evidence="1">
    <location>
        <begin position="312"/>
        <end position="328"/>
    </location>
</feature>
<evidence type="ECO:0008006" key="4">
    <source>
        <dbReference type="Google" id="ProtNLM"/>
    </source>
</evidence>
<feature type="transmembrane region" description="Helical" evidence="1">
    <location>
        <begin position="335"/>
        <end position="357"/>
    </location>
</feature>
<dbReference type="InterPro" id="IPR049458">
    <property type="entry name" value="EpsG-like"/>
</dbReference>
<feature type="transmembrane region" description="Helical" evidence="1">
    <location>
        <begin position="284"/>
        <end position="306"/>
    </location>
</feature>
<feature type="transmembrane region" description="Helical" evidence="1">
    <location>
        <begin position="170"/>
        <end position="193"/>
    </location>
</feature>
<organism evidence="2 3">
    <name type="scientific">Paenibacillus odorifer</name>
    <dbReference type="NCBI Taxonomy" id="189426"/>
    <lineage>
        <taxon>Bacteria</taxon>
        <taxon>Bacillati</taxon>
        <taxon>Bacillota</taxon>
        <taxon>Bacilli</taxon>
        <taxon>Bacillales</taxon>
        <taxon>Paenibacillaceae</taxon>
        <taxon>Paenibacillus</taxon>
    </lineage>
</organism>
<dbReference type="OrthoDB" id="4808508at2"/>
<evidence type="ECO:0000313" key="3">
    <source>
        <dbReference type="Proteomes" id="UP000187425"/>
    </source>
</evidence>
<dbReference type="RefSeq" id="WP_076286481.1">
    <property type="nucleotide sequence ID" value="NZ_MPTW01000020.1"/>
</dbReference>
<keyword evidence="1" id="KW-0472">Membrane</keyword>
<feature type="transmembrane region" description="Helical" evidence="1">
    <location>
        <begin position="125"/>
        <end position="141"/>
    </location>
</feature>
<feature type="transmembrane region" description="Helical" evidence="1">
    <location>
        <begin position="254"/>
        <end position="272"/>
    </location>
</feature>
<keyword evidence="1" id="KW-0812">Transmembrane</keyword>
<dbReference type="Pfam" id="PF14897">
    <property type="entry name" value="EpsG"/>
    <property type="match status" value="1"/>
</dbReference>
<protein>
    <recommendedName>
        <fullName evidence="4">EpsG family protein</fullName>
    </recommendedName>
</protein>
<evidence type="ECO:0000313" key="2">
    <source>
        <dbReference type="EMBL" id="OME65271.1"/>
    </source>
</evidence>
<accession>A0A1R0ZA31</accession>
<dbReference type="EMBL" id="MPTW01000020">
    <property type="protein sequence ID" value="OME65271.1"/>
    <property type="molecule type" value="Genomic_DNA"/>
</dbReference>
<dbReference type="AlphaFoldDB" id="A0A1R0ZA31"/>
<feature type="transmembrane region" description="Helical" evidence="1">
    <location>
        <begin position="96"/>
        <end position="113"/>
    </location>
</feature>
<reference evidence="2 3" key="1">
    <citation type="submission" date="2016-11" db="EMBL/GenBank/DDBJ databases">
        <title>Paenibacillus species isolates.</title>
        <authorList>
            <person name="Beno S.M."/>
        </authorList>
    </citation>
    <scope>NUCLEOTIDE SEQUENCE [LARGE SCALE GENOMIC DNA]</scope>
    <source>
        <strain evidence="2 3">FSL H7-0443</strain>
    </source>
</reference>
<feature type="transmembrane region" description="Helical" evidence="1">
    <location>
        <begin position="199"/>
        <end position="216"/>
    </location>
</feature>
<proteinExistence type="predicted"/>